<name>A0A314UUY1_PRUYE</name>
<evidence type="ECO:0000256" key="5">
    <source>
        <dbReference type="ARBA" id="ARBA00023043"/>
    </source>
</evidence>
<organism evidence="9 10">
    <name type="scientific">Prunus yedoensis var. nudiflora</name>
    <dbReference type="NCBI Taxonomy" id="2094558"/>
    <lineage>
        <taxon>Eukaryota</taxon>
        <taxon>Viridiplantae</taxon>
        <taxon>Streptophyta</taxon>
        <taxon>Embryophyta</taxon>
        <taxon>Tracheophyta</taxon>
        <taxon>Spermatophyta</taxon>
        <taxon>Magnoliopsida</taxon>
        <taxon>eudicotyledons</taxon>
        <taxon>Gunneridae</taxon>
        <taxon>Pentapetalae</taxon>
        <taxon>rosids</taxon>
        <taxon>fabids</taxon>
        <taxon>Rosales</taxon>
        <taxon>Rosaceae</taxon>
        <taxon>Amygdaloideae</taxon>
        <taxon>Amygdaleae</taxon>
        <taxon>Prunus</taxon>
    </lineage>
</organism>
<dbReference type="AlphaFoldDB" id="A0A314UUY1"/>
<keyword evidence="10" id="KW-1185">Reference proteome</keyword>
<evidence type="ECO:0000256" key="4">
    <source>
        <dbReference type="ARBA" id="ARBA00022989"/>
    </source>
</evidence>
<evidence type="ECO:0000256" key="1">
    <source>
        <dbReference type="ARBA" id="ARBA00004141"/>
    </source>
</evidence>
<keyword evidence="5" id="KW-0040">ANK repeat</keyword>
<dbReference type="OrthoDB" id="10040922at2759"/>
<comment type="subcellular location">
    <subcellularLocation>
        <location evidence="1">Membrane</location>
        <topology evidence="1">Multi-pass membrane protein</topology>
    </subcellularLocation>
</comment>
<dbReference type="GO" id="GO:0005886">
    <property type="term" value="C:plasma membrane"/>
    <property type="evidence" value="ECO:0007669"/>
    <property type="project" value="TreeGrafter"/>
</dbReference>
<protein>
    <submittedName>
        <fullName evidence="9">Ankyrin repeat-containing protein</fullName>
    </submittedName>
</protein>
<comment type="caution">
    <text evidence="9">The sequence shown here is derived from an EMBL/GenBank/DDBJ whole genome shotgun (WGS) entry which is preliminary data.</text>
</comment>
<evidence type="ECO:0000259" key="8">
    <source>
        <dbReference type="Pfam" id="PF13962"/>
    </source>
</evidence>
<dbReference type="Proteomes" id="UP000250321">
    <property type="component" value="Unassembled WGS sequence"/>
</dbReference>
<feature type="transmembrane region" description="Helical" evidence="7">
    <location>
        <begin position="92"/>
        <end position="115"/>
    </location>
</feature>
<feature type="domain" description="PGG" evidence="8">
    <location>
        <begin position="1"/>
        <end position="85"/>
    </location>
</feature>
<evidence type="ECO:0000313" key="9">
    <source>
        <dbReference type="EMBL" id="PQM40748.1"/>
    </source>
</evidence>
<evidence type="ECO:0000313" key="10">
    <source>
        <dbReference type="Proteomes" id="UP000250321"/>
    </source>
</evidence>
<keyword evidence="2 7" id="KW-0812">Transmembrane</keyword>
<dbReference type="PANTHER" id="PTHR24186:SF50">
    <property type="entry name" value="ANKYRIN REPEAT-CONTAINING PROTEIN ITN1-LIKE ISOFORM X1"/>
    <property type="match status" value="1"/>
</dbReference>
<keyword evidence="4 7" id="KW-1133">Transmembrane helix</keyword>
<proteinExistence type="predicted"/>
<evidence type="ECO:0000256" key="2">
    <source>
        <dbReference type="ARBA" id="ARBA00022692"/>
    </source>
</evidence>
<gene>
    <name evidence="9" type="ORF">Pyn_22095</name>
</gene>
<accession>A0A314UUY1</accession>
<evidence type="ECO:0000256" key="3">
    <source>
        <dbReference type="ARBA" id="ARBA00022737"/>
    </source>
</evidence>
<dbReference type="PANTHER" id="PTHR24186">
    <property type="entry name" value="PROTEIN PHOSPHATASE 1 REGULATORY SUBUNIT"/>
    <property type="match status" value="1"/>
</dbReference>
<dbReference type="EMBL" id="PJQY01003033">
    <property type="protein sequence ID" value="PQM40748.1"/>
    <property type="molecule type" value="Genomic_DNA"/>
</dbReference>
<keyword evidence="6 7" id="KW-0472">Membrane</keyword>
<feature type="transmembrane region" description="Helical" evidence="7">
    <location>
        <begin position="60"/>
        <end position="80"/>
    </location>
</feature>
<dbReference type="STRING" id="2094558.A0A314UUY1"/>
<dbReference type="Pfam" id="PF13962">
    <property type="entry name" value="PGG"/>
    <property type="match status" value="1"/>
</dbReference>
<reference evidence="9 10" key="1">
    <citation type="submission" date="2018-02" db="EMBL/GenBank/DDBJ databases">
        <title>Draft genome of wild Prunus yedoensis var. nudiflora.</title>
        <authorList>
            <person name="Baek S."/>
            <person name="Kim J.-H."/>
            <person name="Choi K."/>
            <person name="Kim G.-B."/>
            <person name="Cho A."/>
            <person name="Jang H."/>
            <person name="Shin C.-H."/>
            <person name="Yu H.-J."/>
            <person name="Mun J.-H."/>
        </authorList>
    </citation>
    <scope>NUCLEOTIDE SEQUENCE [LARGE SCALE GENOMIC DNA]</scope>
    <source>
        <strain evidence="10">cv. Jeju island</strain>
        <tissue evidence="9">Leaf</tissue>
    </source>
</reference>
<evidence type="ECO:0000256" key="7">
    <source>
        <dbReference type="SAM" id="Phobius"/>
    </source>
</evidence>
<sequence>MPGGYQSEKGPDQGFAVLTRNAAFIAFVIKNTLAMCMYSGSVLLHIILQFLTKYEEMPGRIVWGLSSMLSALVFMVVAFITDTYAILGHSSALATAACLLGCFYFFAGYMPISLLSEDEHRIMKKNLKRGILVSRFLWILQAMFHPQKSEKHSRESG</sequence>
<evidence type="ECO:0000256" key="6">
    <source>
        <dbReference type="ARBA" id="ARBA00023136"/>
    </source>
</evidence>
<keyword evidence="3" id="KW-0677">Repeat</keyword>
<dbReference type="InterPro" id="IPR026961">
    <property type="entry name" value="PGG_dom"/>
</dbReference>
<feature type="transmembrane region" description="Helical" evidence="7">
    <location>
        <begin position="22"/>
        <end position="48"/>
    </location>
</feature>